<dbReference type="CDD" id="cd03230">
    <property type="entry name" value="ABC_DR_subfamily_A"/>
    <property type="match status" value="1"/>
</dbReference>
<name>A0A2T0SVS6_9PSEU</name>
<protein>
    <submittedName>
        <fullName evidence="7">ABC-2 type transport system ATP-binding protein</fullName>
    </submittedName>
</protein>
<evidence type="ECO:0000259" key="6">
    <source>
        <dbReference type="PROSITE" id="PS50893"/>
    </source>
</evidence>
<dbReference type="RefSeq" id="WP_106191902.1">
    <property type="nucleotide sequence ID" value="NZ_PVTF01000010.1"/>
</dbReference>
<sequence length="314" mass="33619">MAAVEISALRRVFPKRRGPDHVALDDVDLRIEEGEVFGLLGPNGAGKTTLSRILSTLLLPTSGTVSVVGHDVLAEPRAVRAAVGLVLGGERGLYGRLSARRNLEYWAAMCRVPRRVARERIDLLLADLGLATRADEPVETFSRGMLQRVHLGRALVADPRVLILDEPTSGMDPNAAIGFRQRVHDLRAAGKTILLATHDMAEAEELCTRVAFIDRGRILATDSPARLGLALDDVQTITATHATPATAARLEALAGVRSCTVDRAGNLVVTTTGRDDLAAVLAAVAEEKVRGIGTHGPGLVDVYRTLIADREFSL</sequence>
<keyword evidence="4 7" id="KW-0067">ATP-binding</keyword>
<dbReference type="GO" id="GO:0016887">
    <property type="term" value="F:ATP hydrolysis activity"/>
    <property type="evidence" value="ECO:0007669"/>
    <property type="project" value="InterPro"/>
</dbReference>
<dbReference type="PANTHER" id="PTHR42711">
    <property type="entry name" value="ABC TRANSPORTER ATP-BINDING PROTEIN"/>
    <property type="match status" value="1"/>
</dbReference>
<evidence type="ECO:0000256" key="1">
    <source>
        <dbReference type="ARBA" id="ARBA00004202"/>
    </source>
</evidence>
<reference evidence="7 8" key="1">
    <citation type="submission" date="2018-03" db="EMBL/GenBank/DDBJ databases">
        <title>Genomic Encyclopedia of Archaeal and Bacterial Type Strains, Phase II (KMG-II): from individual species to whole genera.</title>
        <authorList>
            <person name="Goeker M."/>
        </authorList>
    </citation>
    <scope>NUCLEOTIDE SEQUENCE [LARGE SCALE GENOMIC DNA]</scope>
    <source>
        <strain evidence="7 8">DSM 44720</strain>
    </source>
</reference>
<dbReference type="Proteomes" id="UP000239494">
    <property type="component" value="Unassembled WGS sequence"/>
</dbReference>
<dbReference type="OrthoDB" id="9804819at2"/>
<dbReference type="Gene3D" id="3.40.50.300">
    <property type="entry name" value="P-loop containing nucleotide triphosphate hydrolases"/>
    <property type="match status" value="1"/>
</dbReference>
<feature type="domain" description="ABC transporter" evidence="6">
    <location>
        <begin position="4"/>
        <end position="240"/>
    </location>
</feature>
<keyword evidence="8" id="KW-1185">Reference proteome</keyword>
<evidence type="ECO:0000313" key="8">
    <source>
        <dbReference type="Proteomes" id="UP000239494"/>
    </source>
</evidence>
<dbReference type="GO" id="GO:0005524">
    <property type="term" value="F:ATP binding"/>
    <property type="evidence" value="ECO:0007669"/>
    <property type="project" value="UniProtKB-KW"/>
</dbReference>
<keyword evidence="5" id="KW-0046">Antibiotic resistance</keyword>
<comment type="caution">
    <text evidence="7">The sequence shown here is derived from an EMBL/GenBank/DDBJ whole genome shotgun (WGS) entry which is preliminary data.</text>
</comment>
<dbReference type="AlphaFoldDB" id="A0A2T0SVS6"/>
<dbReference type="SUPFAM" id="SSF52540">
    <property type="entry name" value="P-loop containing nucleoside triphosphate hydrolases"/>
    <property type="match status" value="1"/>
</dbReference>
<dbReference type="GO" id="GO:0005886">
    <property type="term" value="C:plasma membrane"/>
    <property type="evidence" value="ECO:0007669"/>
    <property type="project" value="UniProtKB-SubCell"/>
</dbReference>
<evidence type="ECO:0000313" key="7">
    <source>
        <dbReference type="EMBL" id="PRY37527.1"/>
    </source>
</evidence>
<evidence type="ECO:0000256" key="3">
    <source>
        <dbReference type="ARBA" id="ARBA00022741"/>
    </source>
</evidence>
<dbReference type="InterPro" id="IPR003439">
    <property type="entry name" value="ABC_transporter-like_ATP-bd"/>
</dbReference>
<comment type="subcellular location">
    <subcellularLocation>
        <location evidence="1">Cell membrane</location>
        <topology evidence="1">Peripheral membrane protein</topology>
    </subcellularLocation>
</comment>
<keyword evidence="3" id="KW-0547">Nucleotide-binding</keyword>
<dbReference type="PANTHER" id="PTHR42711:SF18">
    <property type="entry name" value="ABC TRANSPORTER, ATP-BINDING PROTEIN"/>
    <property type="match status" value="1"/>
</dbReference>
<dbReference type="SMART" id="SM00382">
    <property type="entry name" value="AAA"/>
    <property type="match status" value="1"/>
</dbReference>
<accession>A0A2T0SVS6</accession>
<dbReference type="InterPro" id="IPR027417">
    <property type="entry name" value="P-loop_NTPase"/>
</dbReference>
<dbReference type="InterPro" id="IPR003593">
    <property type="entry name" value="AAA+_ATPase"/>
</dbReference>
<keyword evidence="2" id="KW-0813">Transport</keyword>
<dbReference type="PROSITE" id="PS50893">
    <property type="entry name" value="ABC_TRANSPORTER_2"/>
    <property type="match status" value="1"/>
</dbReference>
<dbReference type="EMBL" id="PVTF01000010">
    <property type="protein sequence ID" value="PRY37527.1"/>
    <property type="molecule type" value="Genomic_DNA"/>
</dbReference>
<evidence type="ECO:0000256" key="2">
    <source>
        <dbReference type="ARBA" id="ARBA00022448"/>
    </source>
</evidence>
<dbReference type="InterPro" id="IPR050763">
    <property type="entry name" value="ABC_transporter_ATP-binding"/>
</dbReference>
<organism evidence="7 8">
    <name type="scientific">Umezawaea tangerina</name>
    <dbReference type="NCBI Taxonomy" id="84725"/>
    <lineage>
        <taxon>Bacteria</taxon>
        <taxon>Bacillati</taxon>
        <taxon>Actinomycetota</taxon>
        <taxon>Actinomycetes</taxon>
        <taxon>Pseudonocardiales</taxon>
        <taxon>Pseudonocardiaceae</taxon>
        <taxon>Umezawaea</taxon>
    </lineage>
</organism>
<proteinExistence type="predicted"/>
<gene>
    <name evidence="7" type="ORF">CLV43_110339</name>
</gene>
<dbReference type="Pfam" id="PF00005">
    <property type="entry name" value="ABC_tran"/>
    <property type="match status" value="1"/>
</dbReference>
<dbReference type="GO" id="GO:0046677">
    <property type="term" value="P:response to antibiotic"/>
    <property type="evidence" value="ECO:0007669"/>
    <property type="project" value="UniProtKB-KW"/>
</dbReference>
<evidence type="ECO:0000256" key="4">
    <source>
        <dbReference type="ARBA" id="ARBA00022840"/>
    </source>
</evidence>
<evidence type="ECO:0000256" key="5">
    <source>
        <dbReference type="ARBA" id="ARBA00023251"/>
    </source>
</evidence>